<evidence type="ECO:0000313" key="2">
    <source>
        <dbReference type="Proteomes" id="UP001234202"/>
    </source>
</evidence>
<name>A0ACC2XDQ2_9TREE</name>
<dbReference type="EMBL" id="JASBWV010000015">
    <property type="protein sequence ID" value="KAJ9122170.1"/>
    <property type="molecule type" value="Genomic_DNA"/>
</dbReference>
<evidence type="ECO:0000313" key="1">
    <source>
        <dbReference type="EMBL" id="KAJ9122170.1"/>
    </source>
</evidence>
<protein>
    <submittedName>
        <fullName evidence="1">Uncharacterized protein</fullName>
    </submittedName>
</protein>
<dbReference type="Proteomes" id="UP001234202">
    <property type="component" value="Unassembled WGS sequence"/>
</dbReference>
<organism evidence="1 2">
    <name type="scientific">Naganishia onofrii</name>
    <dbReference type="NCBI Taxonomy" id="1851511"/>
    <lineage>
        <taxon>Eukaryota</taxon>
        <taxon>Fungi</taxon>
        <taxon>Dikarya</taxon>
        <taxon>Basidiomycota</taxon>
        <taxon>Agaricomycotina</taxon>
        <taxon>Tremellomycetes</taxon>
        <taxon>Filobasidiales</taxon>
        <taxon>Filobasidiaceae</taxon>
        <taxon>Naganishia</taxon>
    </lineage>
</organism>
<keyword evidence="2" id="KW-1185">Reference proteome</keyword>
<proteinExistence type="predicted"/>
<reference evidence="1" key="1">
    <citation type="submission" date="2023-04" db="EMBL/GenBank/DDBJ databases">
        <title>Draft Genome sequencing of Naganishia species isolated from polar environments using Oxford Nanopore Technology.</title>
        <authorList>
            <person name="Leo P."/>
            <person name="Venkateswaran K."/>
        </authorList>
    </citation>
    <scope>NUCLEOTIDE SEQUENCE</scope>
    <source>
        <strain evidence="1">DBVPG 5303</strain>
    </source>
</reference>
<accession>A0ACC2XDQ2</accession>
<gene>
    <name evidence="1" type="ORF">QFC24_004399</name>
</gene>
<sequence>MTSTRPTTVVKSTSATSTTPATTNKVQCKCGHLAIRLVSKTEKNPGRAFYQCYKGRDDPQHCKFFAWEDMIPGIEVPAAKTPSRGNPASPSAKYIASLAAKASPIPKAGNYSKAFGGSTQGYTLAGSSAGLQPITTIPHPLHPSRLVSDEDVRRNTGLLITRTSTADLAPDSSQEEMRELAWYLPATPDDIVEIPASQLPDLTIGVGWNSAKKRAMAKKRREMIIRALKEENGELSSADEEENGQGHDGPESIEAFEPAKVAGDRDMHQQEQQQQQQSDDFDIGGISWDQIDADAVEASASQIASRTPRRFTGRTSLRAETSPSLLSKSTFMDRLNAVSDPLDSTPSGTKKRKRHPESDDYANSGNGSRRSSVYVDAATSTPYTSARGGTLTPPDTHERGSATRRSESDFNLASSAVPADFASSTAFTHASPAVSTQASGSGSSVHPLLDALNKDLIRRDRKAAADEKSREMLRGRVKALEARVRELEGELRRVTSERR</sequence>
<comment type="caution">
    <text evidence="1">The sequence shown here is derived from an EMBL/GenBank/DDBJ whole genome shotgun (WGS) entry which is preliminary data.</text>
</comment>